<reference evidence="4 5" key="1">
    <citation type="journal article" date="2012" name="BMC Genomics">
        <title>Complete genome sequence, lifestyle, and multi-drug resistance of the human pathogen Corynebacterium resistens DSM 45100 isolated from blood samples of a leukemia patient.</title>
        <authorList>
            <person name="Schroder J."/>
            <person name="Maus I."/>
            <person name="Meyer K."/>
            <person name="Wordemann S."/>
            <person name="Blom J."/>
            <person name="Jaenicke S."/>
            <person name="Schneider J."/>
            <person name="Trost E."/>
            <person name="Tauch A."/>
        </authorList>
    </citation>
    <scope>NUCLEOTIDE SEQUENCE [LARGE SCALE GENOMIC DNA]</scope>
    <source>
        <strain evidence="5">DSM 45100 / JCM 12819 / CCUG 50093 / GTC 2026 / SICGH 158</strain>
    </source>
</reference>
<keyword evidence="4" id="KW-0031">Aminopeptidase</keyword>
<protein>
    <submittedName>
        <fullName evidence="4">Proline iminopeptidase</fullName>
        <ecNumber evidence="4">3.4.11.5</ecNumber>
    </submittedName>
</protein>
<dbReference type="InterPro" id="IPR029058">
    <property type="entry name" value="AB_hydrolase_fold"/>
</dbReference>
<evidence type="ECO:0000256" key="2">
    <source>
        <dbReference type="ARBA" id="ARBA00022801"/>
    </source>
</evidence>
<keyword evidence="2 4" id="KW-0378">Hydrolase</keyword>
<dbReference type="InterPro" id="IPR051601">
    <property type="entry name" value="Serine_prot/Carboxylest_S33"/>
</dbReference>
<dbReference type="InterPro" id="IPR002410">
    <property type="entry name" value="Peptidase_S33"/>
</dbReference>
<accession>F8E1S0</accession>
<dbReference type="STRING" id="662755.CRES_0981"/>
<keyword evidence="4" id="KW-0645">Protease</keyword>
<dbReference type="PANTHER" id="PTHR43248">
    <property type="entry name" value="2-SUCCINYL-6-HYDROXY-2,4-CYCLOHEXADIENE-1-CARBOXYLATE SYNTHASE"/>
    <property type="match status" value="1"/>
</dbReference>
<feature type="domain" description="AB hydrolase-1" evidence="3">
    <location>
        <begin position="49"/>
        <end position="210"/>
    </location>
</feature>
<keyword evidence="5" id="KW-1185">Reference proteome</keyword>
<dbReference type="PANTHER" id="PTHR43248:SF2">
    <property type="entry name" value="PROLYL AMINOPEPTIDASE"/>
    <property type="match status" value="1"/>
</dbReference>
<dbReference type="GO" id="GO:0004177">
    <property type="term" value="F:aminopeptidase activity"/>
    <property type="evidence" value="ECO:0007669"/>
    <property type="project" value="UniProtKB-KW"/>
</dbReference>
<dbReference type="SUPFAM" id="SSF53474">
    <property type="entry name" value="alpha/beta-Hydrolases"/>
    <property type="match status" value="1"/>
</dbReference>
<dbReference type="Proteomes" id="UP000000492">
    <property type="component" value="Chromosome"/>
</dbReference>
<dbReference type="Gene3D" id="3.40.50.1820">
    <property type="entry name" value="alpha/beta hydrolase"/>
    <property type="match status" value="1"/>
</dbReference>
<evidence type="ECO:0000256" key="1">
    <source>
        <dbReference type="ARBA" id="ARBA00010088"/>
    </source>
</evidence>
<evidence type="ECO:0000313" key="5">
    <source>
        <dbReference type="Proteomes" id="UP000000492"/>
    </source>
</evidence>
<dbReference type="EMBL" id="CP002857">
    <property type="protein sequence ID" value="AEI09337.1"/>
    <property type="molecule type" value="Genomic_DNA"/>
</dbReference>
<dbReference type="eggNOG" id="COG0596">
    <property type="taxonomic scope" value="Bacteria"/>
</dbReference>
<comment type="similarity">
    <text evidence="1">Belongs to the peptidase S33 family.</text>
</comment>
<dbReference type="OrthoDB" id="9796770at2"/>
<name>F8E1S0_CORRG</name>
<dbReference type="RefSeq" id="WP_013888353.1">
    <property type="nucleotide sequence ID" value="NC_015673.1"/>
</dbReference>
<evidence type="ECO:0000313" key="4">
    <source>
        <dbReference type="EMBL" id="AEI09337.1"/>
    </source>
</evidence>
<dbReference type="GO" id="GO:0006508">
    <property type="term" value="P:proteolysis"/>
    <property type="evidence" value="ECO:0007669"/>
    <property type="project" value="InterPro"/>
</dbReference>
<sequence>MTTTRHFGHTIREHTLEVPWDHADPARLGSFSLYAREIIADGGENRPYLVYFQGGPGFPAPRPQGVTGLIAEALKHFRVILFDQRGTGRSFRLDANLPAEELSSERLALLRQEQIVEDAEALRRYLGAEQWSVYGQSFGGFIITSYLSRYPEVVEQAYLTGGLPALHAPLDDVYRTTFQKLRYRHEMFYREFPWAERRIREIAHHLDNSHELLPTGERLSSRRFRTIGIDLGRGAGFYSLAYLLEEPFYTIRGEKRLRRDFLAQVGEAVSFEAGPLYAAIHESIYGGVGGQSITGWAAHRVREEIAGFEENADPQGEAPYYLTGEHIFPWQFEEDPALRLFQGPAEELARRTWASTPYSESGLQQAKATAAAAVYVDDVFVPFEYSMETAEVYRDLRPHITNKFQHDGIRWEGGPIFAELHAKIRDH</sequence>
<organism evidence="4 5">
    <name type="scientific">Corynebacterium resistens (strain DSM 45100 / JCM 12819 / GTC 2026 / SICGH 158)</name>
    <dbReference type="NCBI Taxonomy" id="662755"/>
    <lineage>
        <taxon>Bacteria</taxon>
        <taxon>Bacillati</taxon>
        <taxon>Actinomycetota</taxon>
        <taxon>Actinomycetes</taxon>
        <taxon>Mycobacteriales</taxon>
        <taxon>Corynebacteriaceae</taxon>
        <taxon>Corynebacterium</taxon>
    </lineage>
</organism>
<dbReference type="PRINTS" id="PR00793">
    <property type="entry name" value="PROAMNOPTASE"/>
</dbReference>
<dbReference type="InterPro" id="IPR000073">
    <property type="entry name" value="AB_hydrolase_1"/>
</dbReference>
<proteinExistence type="inferred from homology"/>
<dbReference type="AlphaFoldDB" id="F8E1S0"/>
<evidence type="ECO:0000259" key="3">
    <source>
        <dbReference type="Pfam" id="PF00561"/>
    </source>
</evidence>
<dbReference type="KEGG" id="crd:CRES_0981"/>
<gene>
    <name evidence="4" type="primary">pip</name>
    <name evidence="4" type="ordered locus">CRES_0981</name>
</gene>
<dbReference type="Pfam" id="PF00561">
    <property type="entry name" value="Abhydrolase_1"/>
    <property type="match status" value="1"/>
</dbReference>
<dbReference type="HOGENOM" id="CLU_024518_2_0_11"/>
<dbReference type="EC" id="3.4.11.5" evidence="4"/>